<feature type="active site" description="For autocatalytic cleavage activity" evidence="13">
    <location>
        <position position="235"/>
    </location>
</feature>
<keyword evidence="3 13" id="KW-0678">Repressor</keyword>
<gene>
    <name evidence="13 17" type="primary">lexA</name>
    <name evidence="17" type="ORF">Tchar_02458</name>
</gene>
<evidence type="ECO:0000259" key="16">
    <source>
        <dbReference type="Pfam" id="PF01726"/>
    </source>
</evidence>
<evidence type="ECO:0000313" key="18">
    <source>
        <dbReference type="Proteomes" id="UP000318294"/>
    </source>
</evidence>
<keyword evidence="8 13" id="KW-0805">Transcription regulation</keyword>
<evidence type="ECO:0000256" key="1">
    <source>
        <dbReference type="ARBA" id="ARBA00007484"/>
    </source>
</evidence>
<comment type="function">
    <text evidence="13">Represses a number of genes involved in the response to DNA damage (SOS response), including recA and lexA. In the presence of single-stranded DNA, RecA interacts with LexA causing an autocatalytic cleavage which disrupts the DNA-binding part of LexA, leading to derepression of the SOS regulon and eventually DNA repair.</text>
</comment>
<organism evidence="17 18">
    <name type="scientific">Tepidimonas charontis</name>
    <dbReference type="NCBI Taxonomy" id="2267262"/>
    <lineage>
        <taxon>Bacteria</taxon>
        <taxon>Pseudomonadati</taxon>
        <taxon>Pseudomonadota</taxon>
        <taxon>Betaproteobacteria</taxon>
        <taxon>Burkholderiales</taxon>
        <taxon>Tepidimonas</taxon>
    </lineage>
</organism>
<dbReference type="GO" id="GO:0045892">
    <property type="term" value="P:negative regulation of DNA-templated transcription"/>
    <property type="evidence" value="ECO:0007669"/>
    <property type="project" value="UniProtKB-UniRule"/>
</dbReference>
<dbReference type="GO" id="GO:0003677">
    <property type="term" value="F:DNA binding"/>
    <property type="evidence" value="ECO:0007669"/>
    <property type="project" value="UniProtKB-UniRule"/>
</dbReference>
<dbReference type="CDD" id="cd06529">
    <property type="entry name" value="S24_LexA-like"/>
    <property type="match status" value="1"/>
</dbReference>
<dbReference type="Pfam" id="PF00717">
    <property type="entry name" value="Peptidase_S24"/>
    <property type="match status" value="1"/>
</dbReference>
<evidence type="ECO:0000256" key="4">
    <source>
        <dbReference type="ARBA" id="ARBA00022705"/>
    </source>
</evidence>
<dbReference type="RefSeq" id="WP_144329310.1">
    <property type="nucleotide sequence ID" value="NZ_VJON01000056.1"/>
</dbReference>
<feature type="DNA-binding region" description="H-T-H motif" evidence="13">
    <location>
        <begin position="40"/>
        <end position="60"/>
    </location>
</feature>
<proteinExistence type="inferred from homology"/>
<dbReference type="InterPro" id="IPR006200">
    <property type="entry name" value="LexA"/>
</dbReference>
<evidence type="ECO:0000256" key="3">
    <source>
        <dbReference type="ARBA" id="ARBA00022491"/>
    </source>
</evidence>
<comment type="catalytic activity">
    <reaction evidence="13">
        <text>Hydrolysis of Ala-|-Gly bond in repressor LexA.</text>
        <dbReference type="EC" id="3.4.21.88"/>
    </reaction>
</comment>
<evidence type="ECO:0000256" key="12">
    <source>
        <dbReference type="ARBA" id="ARBA00023236"/>
    </source>
</evidence>
<dbReference type="SUPFAM" id="SSF51306">
    <property type="entry name" value="LexA/Signal peptidase"/>
    <property type="match status" value="1"/>
</dbReference>
<dbReference type="Gene3D" id="1.10.10.10">
    <property type="entry name" value="Winged helix-like DNA-binding domain superfamily/Winged helix DNA-binding domain"/>
    <property type="match status" value="1"/>
</dbReference>
<feature type="site" description="Cleavage; by autolysis" evidence="13">
    <location>
        <begin position="163"/>
        <end position="164"/>
    </location>
</feature>
<comment type="subunit">
    <text evidence="2 13">Homodimer.</text>
</comment>
<dbReference type="InterPro" id="IPR050077">
    <property type="entry name" value="LexA_repressor"/>
</dbReference>
<evidence type="ECO:0000256" key="7">
    <source>
        <dbReference type="ARBA" id="ARBA00022813"/>
    </source>
</evidence>
<evidence type="ECO:0000256" key="2">
    <source>
        <dbReference type="ARBA" id="ARBA00011738"/>
    </source>
</evidence>
<dbReference type="InterPro" id="IPR036388">
    <property type="entry name" value="WH-like_DNA-bd_sf"/>
</dbReference>
<comment type="similarity">
    <text evidence="1 13 14">Belongs to the peptidase S24 family.</text>
</comment>
<dbReference type="NCBIfam" id="TIGR00498">
    <property type="entry name" value="lexA"/>
    <property type="match status" value="1"/>
</dbReference>
<keyword evidence="7 13" id="KW-0068">Autocatalytic cleavage</keyword>
<evidence type="ECO:0000256" key="8">
    <source>
        <dbReference type="ARBA" id="ARBA00023015"/>
    </source>
</evidence>
<dbReference type="Pfam" id="PF01726">
    <property type="entry name" value="LexA_DNA_bind"/>
    <property type="match status" value="1"/>
</dbReference>
<keyword evidence="4 13" id="KW-0235">DNA replication</keyword>
<keyword evidence="18" id="KW-1185">Reference proteome</keyword>
<sequence length="280" mass="29750">MDERRLPTASDPAAALTPRQRQILAFIGRTLRERGLPPTRAEIAATFGFRSPNAAQAHLVALARKGVLELLPGSARGIRLRAALPESVGATDAAAPAHGGAVPTSVTPAHGAAAAAPVLGQRHGSATPAVSNAPAIPLRPPLTRREAFEADWLQLPLIGRVAAGSPVLAQAHVEAVYPADARWFARRPDYLLRVRGWSMRDAGIWDGDIVAVQAVREARAGQVVVARLGDEVTVKRLQREGRGWRLQAANPDVADIVVRPGQELVIEGVVVGLLRPQGWL</sequence>
<feature type="domain" description="Peptidase S24/S26A/S26B/S26C" evidence="15">
    <location>
        <begin position="156"/>
        <end position="271"/>
    </location>
</feature>
<evidence type="ECO:0000256" key="10">
    <source>
        <dbReference type="ARBA" id="ARBA00023163"/>
    </source>
</evidence>
<dbReference type="Proteomes" id="UP000318294">
    <property type="component" value="Unassembled WGS sequence"/>
</dbReference>
<dbReference type="InterPro" id="IPR039418">
    <property type="entry name" value="LexA-like"/>
</dbReference>
<evidence type="ECO:0000313" key="17">
    <source>
        <dbReference type="EMBL" id="TSE30299.1"/>
    </source>
</evidence>
<feature type="domain" description="LexA repressor DNA-binding" evidence="16">
    <location>
        <begin position="15"/>
        <end position="77"/>
    </location>
</feature>
<keyword evidence="5 13" id="KW-0227">DNA damage</keyword>
<reference evidence="17 18" key="1">
    <citation type="submission" date="2019-07" db="EMBL/GenBank/DDBJ databases">
        <title>Tepidimonas charontis SPSP-6 draft genome.</title>
        <authorList>
            <person name="Da Costa M.S."/>
            <person name="Froufe H.J.C."/>
            <person name="Egas C."/>
            <person name="Albuquerque L."/>
        </authorList>
    </citation>
    <scope>NUCLEOTIDE SEQUENCE [LARGE SCALE GENOMIC DNA]</scope>
    <source>
        <strain evidence="17 18">SPSP-6</strain>
    </source>
</reference>
<evidence type="ECO:0000256" key="9">
    <source>
        <dbReference type="ARBA" id="ARBA00023125"/>
    </source>
</evidence>
<accession>A0A554X380</accession>
<dbReference type="EC" id="3.4.21.88" evidence="13"/>
<dbReference type="GO" id="GO:0009432">
    <property type="term" value="P:SOS response"/>
    <property type="evidence" value="ECO:0007669"/>
    <property type="project" value="UniProtKB-UniRule"/>
</dbReference>
<dbReference type="PRINTS" id="PR00726">
    <property type="entry name" value="LEXASERPTASE"/>
</dbReference>
<evidence type="ECO:0000256" key="14">
    <source>
        <dbReference type="RuleBase" id="RU003991"/>
    </source>
</evidence>
<keyword evidence="12 13" id="KW-0742">SOS response</keyword>
<dbReference type="FunFam" id="1.10.10.10:FF:000009">
    <property type="entry name" value="LexA repressor"/>
    <property type="match status" value="1"/>
</dbReference>
<feature type="active site" description="For autocatalytic cleavage activity" evidence="13">
    <location>
        <position position="198"/>
    </location>
</feature>
<keyword evidence="6 13" id="KW-0378">Hydrolase</keyword>
<dbReference type="InterPro" id="IPR006199">
    <property type="entry name" value="LexA_DNA-bd_dom"/>
</dbReference>
<dbReference type="GO" id="GO:0006281">
    <property type="term" value="P:DNA repair"/>
    <property type="evidence" value="ECO:0007669"/>
    <property type="project" value="UniProtKB-UniRule"/>
</dbReference>
<dbReference type="InterPro" id="IPR036286">
    <property type="entry name" value="LexA/Signal_pep-like_sf"/>
</dbReference>
<keyword evidence="10 13" id="KW-0804">Transcription</keyword>
<dbReference type="FunFam" id="2.10.109.10:FF:000001">
    <property type="entry name" value="LexA repressor"/>
    <property type="match status" value="1"/>
</dbReference>
<evidence type="ECO:0000259" key="15">
    <source>
        <dbReference type="Pfam" id="PF00717"/>
    </source>
</evidence>
<protein>
    <recommendedName>
        <fullName evidence="13">LexA repressor</fullName>
        <ecNumber evidence="13">3.4.21.88</ecNumber>
    </recommendedName>
</protein>
<dbReference type="InterPro" id="IPR006197">
    <property type="entry name" value="Peptidase_S24_LexA"/>
</dbReference>
<dbReference type="SUPFAM" id="SSF46785">
    <property type="entry name" value="Winged helix' DNA-binding domain"/>
    <property type="match status" value="1"/>
</dbReference>
<keyword evidence="11 13" id="KW-0234">DNA repair</keyword>
<dbReference type="EMBL" id="VJON01000056">
    <property type="protein sequence ID" value="TSE30299.1"/>
    <property type="molecule type" value="Genomic_DNA"/>
</dbReference>
<evidence type="ECO:0000256" key="11">
    <source>
        <dbReference type="ARBA" id="ARBA00023204"/>
    </source>
</evidence>
<dbReference type="InterPro" id="IPR015927">
    <property type="entry name" value="Peptidase_S24_S26A/B/C"/>
</dbReference>
<evidence type="ECO:0000256" key="5">
    <source>
        <dbReference type="ARBA" id="ARBA00022763"/>
    </source>
</evidence>
<dbReference type="GO" id="GO:0006508">
    <property type="term" value="P:proteolysis"/>
    <property type="evidence" value="ECO:0007669"/>
    <property type="project" value="InterPro"/>
</dbReference>
<dbReference type="GO" id="GO:0006260">
    <property type="term" value="P:DNA replication"/>
    <property type="evidence" value="ECO:0007669"/>
    <property type="project" value="UniProtKB-UniRule"/>
</dbReference>
<keyword evidence="9 13" id="KW-0238">DNA-binding</keyword>
<dbReference type="HAMAP" id="MF_00015">
    <property type="entry name" value="LexA"/>
    <property type="match status" value="1"/>
</dbReference>
<evidence type="ECO:0000256" key="13">
    <source>
        <dbReference type="HAMAP-Rule" id="MF_00015"/>
    </source>
</evidence>
<evidence type="ECO:0000256" key="6">
    <source>
        <dbReference type="ARBA" id="ARBA00022801"/>
    </source>
</evidence>
<comment type="caution">
    <text evidence="17">The sequence shown here is derived from an EMBL/GenBank/DDBJ whole genome shotgun (WGS) entry which is preliminary data.</text>
</comment>
<dbReference type="AlphaFoldDB" id="A0A554X380"/>
<dbReference type="InterPro" id="IPR036390">
    <property type="entry name" value="WH_DNA-bd_sf"/>
</dbReference>
<name>A0A554X380_9BURK</name>
<dbReference type="PANTHER" id="PTHR33516">
    <property type="entry name" value="LEXA REPRESSOR"/>
    <property type="match status" value="1"/>
</dbReference>
<dbReference type="GO" id="GO:0004252">
    <property type="term" value="F:serine-type endopeptidase activity"/>
    <property type="evidence" value="ECO:0007669"/>
    <property type="project" value="UniProtKB-UniRule"/>
</dbReference>
<dbReference type="Gene3D" id="2.10.109.10">
    <property type="entry name" value="Umud Fragment, subunit A"/>
    <property type="match status" value="1"/>
</dbReference>
<dbReference type="OrthoDB" id="9802364at2"/>
<dbReference type="PANTHER" id="PTHR33516:SF2">
    <property type="entry name" value="LEXA REPRESSOR-RELATED"/>
    <property type="match status" value="1"/>
</dbReference>